<protein>
    <recommendedName>
        <fullName evidence="4">Tc1-like transposase DDE domain-containing protein</fullName>
    </recommendedName>
</protein>
<organism evidence="1">
    <name type="scientific">Capitella teleta</name>
    <name type="common">Polychaete worm</name>
    <dbReference type="NCBI Taxonomy" id="283909"/>
    <lineage>
        <taxon>Eukaryota</taxon>
        <taxon>Metazoa</taxon>
        <taxon>Spiralia</taxon>
        <taxon>Lophotrochozoa</taxon>
        <taxon>Annelida</taxon>
        <taxon>Polychaeta</taxon>
        <taxon>Sedentaria</taxon>
        <taxon>Scolecida</taxon>
        <taxon>Capitellidae</taxon>
        <taxon>Capitella</taxon>
    </lineage>
</organism>
<reference evidence="1 3" key="2">
    <citation type="journal article" date="2013" name="Nature">
        <title>Insights into bilaterian evolution from three spiralian genomes.</title>
        <authorList>
            <person name="Simakov O."/>
            <person name="Marletaz F."/>
            <person name="Cho S.J."/>
            <person name="Edsinger-Gonzales E."/>
            <person name="Havlak P."/>
            <person name="Hellsten U."/>
            <person name="Kuo D.H."/>
            <person name="Larsson T."/>
            <person name="Lv J."/>
            <person name="Arendt D."/>
            <person name="Savage R."/>
            <person name="Osoegawa K."/>
            <person name="de Jong P."/>
            <person name="Grimwood J."/>
            <person name="Chapman J.A."/>
            <person name="Shapiro H."/>
            <person name="Aerts A."/>
            <person name="Otillar R.P."/>
            <person name="Terry A.Y."/>
            <person name="Boore J.L."/>
            <person name="Grigoriev I.V."/>
            <person name="Lindberg D.R."/>
            <person name="Seaver E.C."/>
            <person name="Weisblat D.A."/>
            <person name="Putnam N.H."/>
            <person name="Rokhsar D.S."/>
        </authorList>
    </citation>
    <scope>NUCLEOTIDE SEQUENCE</scope>
    <source>
        <strain evidence="1 3">I ESC-2004</strain>
    </source>
</reference>
<reference evidence="3" key="1">
    <citation type="submission" date="2012-12" db="EMBL/GenBank/DDBJ databases">
        <authorList>
            <person name="Hellsten U."/>
            <person name="Grimwood J."/>
            <person name="Chapman J.A."/>
            <person name="Shapiro H."/>
            <person name="Aerts A."/>
            <person name="Otillar R.P."/>
            <person name="Terry A.Y."/>
            <person name="Boore J.L."/>
            <person name="Simakov O."/>
            <person name="Marletaz F."/>
            <person name="Cho S.-J."/>
            <person name="Edsinger-Gonzales E."/>
            <person name="Havlak P."/>
            <person name="Kuo D.-H."/>
            <person name="Larsson T."/>
            <person name="Lv J."/>
            <person name="Arendt D."/>
            <person name="Savage R."/>
            <person name="Osoegawa K."/>
            <person name="de Jong P."/>
            <person name="Lindberg D.R."/>
            <person name="Seaver E.C."/>
            <person name="Weisblat D.A."/>
            <person name="Putnam N.H."/>
            <person name="Grigoriev I.V."/>
            <person name="Rokhsar D.S."/>
        </authorList>
    </citation>
    <scope>NUCLEOTIDE SEQUENCE</scope>
    <source>
        <strain evidence="3">I ESC-2004</strain>
    </source>
</reference>
<dbReference type="STRING" id="283909.R7VBQ3"/>
<dbReference type="EMBL" id="AMQN01004375">
    <property type="status" value="NOT_ANNOTATED_CDS"/>
    <property type="molecule type" value="Genomic_DNA"/>
</dbReference>
<dbReference type="EMBL" id="KB293367">
    <property type="protein sequence ID" value="ELU16064.1"/>
    <property type="molecule type" value="Genomic_DNA"/>
</dbReference>
<dbReference type="GO" id="GO:0003676">
    <property type="term" value="F:nucleic acid binding"/>
    <property type="evidence" value="ECO:0007669"/>
    <property type="project" value="InterPro"/>
</dbReference>
<accession>R7VBQ3</accession>
<name>R7VBQ3_CAPTE</name>
<feature type="non-terminal residue" evidence="1">
    <location>
        <position position="133"/>
    </location>
</feature>
<dbReference type="OrthoDB" id="6246393at2759"/>
<reference evidence="2" key="3">
    <citation type="submission" date="2015-06" db="UniProtKB">
        <authorList>
            <consortium name="EnsemblMetazoa"/>
        </authorList>
    </citation>
    <scope>IDENTIFICATION</scope>
</reference>
<gene>
    <name evidence="1" type="ORF">CAPTEDRAFT_26497</name>
</gene>
<dbReference type="Proteomes" id="UP000014760">
    <property type="component" value="Unassembled WGS sequence"/>
</dbReference>
<evidence type="ECO:0000313" key="3">
    <source>
        <dbReference type="Proteomes" id="UP000014760"/>
    </source>
</evidence>
<dbReference type="OMA" id="VERMECL"/>
<proteinExistence type="predicted"/>
<dbReference type="Gene3D" id="3.30.420.10">
    <property type="entry name" value="Ribonuclease H-like superfamily/Ribonuclease H"/>
    <property type="match status" value="1"/>
</dbReference>
<feature type="non-terminal residue" evidence="1">
    <location>
        <position position="1"/>
    </location>
</feature>
<dbReference type="HOGENOM" id="CLU_033666_6_2_1"/>
<dbReference type="EnsemblMetazoa" id="CapteT26497">
    <property type="protein sequence ID" value="CapteP26497"/>
    <property type="gene ID" value="CapteG26497"/>
</dbReference>
<sequence length="133" mass="15459">SDKSRICRDGSDRRLLVWRSRGEQFRDCCIQEQDRWGGASNMVWGGISYNSKTPLLAIEGDLTARRYPAEVLEPTAISFPQGHPKIRFFQQDYARHSARVIRDFLEDSEVTELSWTVYLPDSSLIEHLWDLLK</sequence>
<dbReference type="InterPro" id="IPR036397">
    <property type="entry name" value="RNaseH_sf"/>
</dbReference>
<dbReference type="AlphaFoldDB" id="R7VBQ3"/>
<evidence type="ECO:0000313" key="2">
    <source>
        <dbReference type="EnsemblMetazoa" id="CapteP26497"/>
    </source>
</evidence>
<keyword evidence="3" id="KW-1185">Reference proteome</keyword>
<evidence type="ECO:0000313" key="1">
    <source>
        <dbReference type="EMBL" id="ELU16064.1"/>
    </source>
</evidence>
<evidence type="ECO:0008006" key="4">
    <source>
        <dbReference type="Google" id="ProtNLM"/>
    </source>
</evidence>